<protein>
    <submittedName>
        <fullName evidence="1">DUF3795 domain-containing protein</fullName>
    </submittedName>
</protein>
<proteinExistence type="predicted"/>
<accession>A0A9D2NEK6</accession>
<gene>
    <name evidence="1" type="ORF">H9761_02630</name>
</gene>
<dbReference type="EMBL" id="DWWS01000013">
    <property type="protein sequence ID" value="HJC22585.1"/>
    <property type="molecule type" value="Genomic_DNA"/>
</dbReference>
<evidence type="ECO:0000313" key="1">
    <source>
        <dbReference type="EMBL" id="HJC22585.1"/>
    </source>
</evidence>
<evidence type="ECO:0000313" key="2">
    <source>
        <dbReference type="Proteomes" id="UP000823891"/>
    </source>
</evidence>
<comment type="caution">
    <text evidence="1">The sequence shown here is derived from an EMBL/GenBank/DDBJ whole genome shotgun (WGS) entry which is preliminary data.</text>
</comment>
<name>A0A9D2NEK6_9FIRM</name>
<reference evidence="1" key="1">
    <citation type="journal article" date="2021" name="PeerJ">
        <title>Extensive microbial diversity within the chicken gut microbiome revealed by metagenomics and culture.</title>
        <authorList>
            <person name="Gilroy R."/>
            <person name="Ravi A."/>
            <person name="Getino M."/>
            <person name="Pursley I."/>
            <person name="Horton D.L."/>
            <person name="Alikhan N.F."/>
            <person name="Baker D."/>
            <person name="Gharbi K."/>
            <person name="Hall N."/>
            <person name="Watson M."/>
            <person name="Adriaenssens E.M."/>
            <person name="Foster-Nyarko E."/>
            <person name="Jarju S."/>
            <person name="Secka A."/>
            <person name="Antonio M."/>
            <person name="Oren A."/>
            <person name="Chaudhuri R.R."/>
            <person name="La Ragione R."/>
            <person name="Hildebrand F."/>
            <person name="Pallen M.J."/>
        </authorList>
    </citation>
    <scope>NUCLEOTIDE SEQUENCE</scope>
    <source>
        <strain evidence="1">USAMLcec2-132</strain>
    </source>
</reference>
<reference evidence="1" key="2">
    <citation type="submission" date="2021-04" db="EMBL/GenBank/DDBJ databases">
        <authorList>
            <person name="Gilroy R."/>
        </authorList>
    </citation>
    <scope>NUCLEOTIDE SEQUENCE</scope>
    <source>
        <strain evidence="1">USAMLcec2-132</strain>
    </source>
</reference>
<dbReference type="AlphaFoldDB" id="A0A9D2NEK6"/>
<organism evidence="1 2">
    <name type="scientific">Candidatus Eisenbergiella merdavium</name>
    <dbReference type="NCBI Taxonomy" id="2838551"/>
    <lineage>
        <taxon>Bacteria</taxon>
        <taxon>Bacillati</taxon>
        <taxon>Bacillota</taxon>
        <taxon>Clostridia</taxon>
        <taxon>Lachnospirales</taxon>
        <taxon>Lachnospiraceae</taxon>
        <taxon>Eisenbergiella</taxon>
    </lineage>
</organism>
<sequence length="145" mass="15845">MFKEICGADCCGACSRQKECGGCGQTDGHPFGGRCIAAEYIKKGGAKAFSELKSRLIGAFNELGIPGLQVDDLNLLNGFFVNLEYPLANGQTVRLLEDNNIYLGNQIEISGSERCYGLVADDRYLLVCDYECNGANPRILCYKRL</sequence>
<dbReference type="Proteomes" id="UP000823891">
    <property type="component" value="Unassembled WGS sequence"/>
</dbReference>